<gene>
    <name evidence="8" type="ORF">CIB84_013149</name>
</gene>
<dbReference type="Gene3D" id="2.60.40.1960">
    <property type="match status" value="1"/>
</dbReference>
<feature type="disulfide bond" evidence="5">
    <location>
        <begin position="157"/>
        <end position="161"/>
    </location>
</feature>
<keyword evidence="4 6" id="KW-0378">Hydrolase</keyword>
<keyword evidence="2 6" id="KW-0645">Protease</keyword>
<dbReference type="PANTHER" id="PTHR47966">
    <property type="entry name" value="BETA-SITE APP-CLEAVING ENZYME, ISOFORM A-RELATED"/>
    <property type="match status" value="1"/>
</dbReference>
<dbReference type="OrthoDB" id="771136at2759"/>
<name>A0A2P4SG83_BAMTH</name>
<dbReference type="Gene3D" id="2.40.70.10">
    <property type="entry name" value="Acid Proteases"/>
    <property type="match status" value="3"/>
</dbReference>
<comment type="similarity">
    <text evidence="1 6">Belongs to the peptidase A1 family.</text>
</comment>
<dbReference type="EMBL" id="PPHD01051804">
    <property type="protein sequence ID" value="POI23103.1"/>
    <property type="molecule type" value="Genomic_DNA"/>
</dbReference>
<dbReference type="InterPro" id="IPR001461">
    <property type="entry name" value="Aspartic_peptidase_A1"/>
</dbReference>
<organism evidence="8 9">
    <name type="scientific">Bambusicola thoracicus</name>
    <name type="common">Chinese bamboo-partridge</name>
    <name type="synonym">Perdix thoracica</name>
    <dbReference type="NCBI Taxonomy" id="9083"/>
    <lineage>
        <taxon>Eukaryota</taxon>
        <taxon>Metazoa</taxon>
        <taxon>Chordata</taxon>
        <taxon>Craniata</taxon>
        <taxon>Vertebrata</taxon>
        <taxon>Euteleostomi</taxon>
        <taxon>Archelosauria</taxon>
        <taxon>Archosauria</taxon>
        <taxon>Dinosauria</taxon>
        <taxon>Saurischia</taxon>
        <taxon>Theropoda</taxon>
        <taxon>Coelurosauria</taxon>
        <taxon>Aves</taxon>
        <taxon>Neognathae</taxon>
        <taxon>Galloanserae</taxon>
        <taxon>Galliformes</taxon>
        <taxon>Phasianidae</taxon>
        <taxon>Perdicinae</taxon>
        <taxon>Bambusicola</taxon>
    </lineage>
</organism>
<feature type="non-terminal residue" evidence="8">
    <location>
        <position position="1"/>
    </location>
</feature>
<dbReference type="PROSITE" id="PS00141">
    <property type="entry name" value="ASP_PROTEASE"/>
    <property type="match status" value="1"/>
</dbReference>
<evidence type="ECO:0000256" key="3">
    <source>
        <dbReference type="ARBA" id="ARBA00022750"/>
    </source>
</evidence>
<dbReference type="GO" id="GO:0006508">
    <property type="term" value="P:proteolysis"/>
    <property type="evidence" value="ECO:0007669"/>
    <property type="project" value="UniProtKB-KW"/>
</dbReference>
<evidence type="ECO:0000256" key="4">
    <source>
        <dbReference type="ARBA" id="ARBA00022801"/>
    </source>
</evidence>
<evidence type="ECO:0000256" key="6">
    <source>
        <dbReference type="RuleBase" id="RU000454"/>
    </source>
</evidence>
<reference evidence="8 9" key="1">
    <citation type="submission" date="2018-01" db="EMBL/GenBank/DDBJ databases">
        <title>Comparison of the Chinese Bamboo Partridge and Red Junglefowl genome sequences highlights the importance of demography in genome evolution.</title>
        <authorList>
            <person name="Tiley G.P."/>
            <person name="Kimball R.T."/>
            <person name="Braun E.L."/>
            <person name="Burleigh J.G."/>
        </authorList>
    </citation>
    <scope>NUCLEOTIDE SEQUENCE [LARGE SCALE GENOMIC DNA]</scope>
    <source>
        <strain evidence="8">RTK389</strain>
        <tissue evidence="8">Blood</tissue>
    </source>
</reference>
<dbReference type="PANTHER" id="PTHR47966:SF37">
    <property type="entry name" value="CATHEPSIN E-A-LIKE"/>
    <property type="match status" value="1"/>
</dbReference>
<keyword evidence="3 6" id="KW-0064">Aspartyl protease</keyword>
<dbReference type="AlphaFoldDB" id="A0A2P4SG83"/>
<dbReference type="PRINTS" id="PR00792">
    <property type="entry name" value="PEPSIN"/>
</dbReference>
<evidence type="ECO:0000259" key="7">
    <source>
        <dbReference type="PROSITE" id="PS51767"/>
    </source>
</evidence>
<keyword evidence="5" id="KW-1015">Disulfide bond</keyword>
<evidence type="ECO:0000256" key="5">
    <source>
        <dbReference type="PIRSR" id="PIRSR601461-2"/>
    </source>
</evidence>
<dbReference type="Pfam" id="PF00026">
    <property type="entry name" value="Asp"/>
    <property type="match status" value="1"/>
</dbReference>
<dbReference type="InterPro" id="IPR033121">
    <property type="entry name" value="PEPTIDASE_A1"/>
</dbReference>
<dbReference type="FunFam" id="2.40.70.10:FF:000115">
    <property type="entry name" value="Lysosomal aspartic protease"/>
    <property type="match status" value="1"/>
</dbReference>
<protein>
    <recommendedName>
        <fullName evidence="7">Peptidase A1 domain-containing protein</fullName>
    </recommendedName>
</protein>
<dbReference type="InterPro" id="IPR021109">
    <property type="entry name" value="Peptidase_aspartic_dom_sf"/>
</dbReference>
<dbReference type="Proteomes" id="UP000237246">
    <property type="component" value="Unassembled WGS sequence"/>
</dbReference>
<evidence type="ECO:0000256" key="1">
    <source>
        <dbReference type="ARBA" id="ARBA00007447"/>
    </source>
</evidence>
<comment type="caution">
    <text evidence="8">The sequence shown here is derived from an EMBL/GenBank/DDBJ whole genome shotgun (WGS) entry which is preliminary data.</text>
</comment>
<evidence type="ECO:0000313" key="9">
    <source>
        <dbReference type="Proteomes" id="UP000237246"/>
    </source>
</evidence>
<dbReference type="InterPro" id="IPR001969">
    <property type="entry name" value="Aspartic_peptidase_AS"/>
</dbReference>
<evidence type="ECO:0000256" key="2">
    <source>
        <dbReference type="ARBA" id="ARBA00022670"/>
    </source>
</evidence>
<feature type="domain" description="Peptidase A1" evidence="7">
    <location>
        <begin position="1"/>
        <end position="259"/>
    </location>
</feature>
<keyword evidence="9" id="KW-1185">Reference proteome</keyword>
<sequence length="267" mass="29517">VHQRFKSFLSDSYEHGGEPFSLQYGTGQLLGIAAKDTLQISNISIKGQDFGESVFEPGMTFALAHFDGVLGLGYPSLAVGNALPVFDSIMNQKLVEEPVFSFYLKRGDDTENGGELILGGIDHSLYKGSIHWVPVTEKSYWQIHLNNIKIQGRVAFCSHGCEAIVDSGTSLITGPSSQIRRLQEYIGASPSRSGEGQKSHCEEMFFLFQESIDDQTFCMSGFQSLDIPTHSGPLWILGDVFMSAFYCIFDRGNDRVGFAKSAHRDDY</sequence>
<proteinExistence type="inferred from homology"/>
<evidence type="ECO:0000313" key="8">
    <source>
        <dbReference type="EMBL" id="POI23103.1"/>
    </source>
</evidence>
<accession>A0A2P4SG83</accession>
<dbReference type="PROSITE" id="PS51767">
    <property type="entry name" value="PEPTIDASE_A1"/>
    <property type="match status" value="1"/>
</dbReference>
<dbReference type="SUPFAM" id="SSF50630">
    <property type="entry name" value="Acid proteases"/>
    <property type="match status" value="1"/>
</dbReference>
<dbReference type="GO" id="GO:0004190">
    <property type="term" value="F:aspartic-type endopeptidase activity"/>
    <property type="evidence" value="ECO:0007669"/>
    <property type="project" value="UniProtKB-KW"/>
</dbReference>